<dbReference type="InterPro" id="IPR052158">
    <property type="entry name" value="INH-QAR"/>
</dbReference>
<dbReference type="PANTHER" id="PTHR43130">
    <property type="entry name" value="ARAC-FAMILY TRANSCRIPTIONAL REGULATOR"/>
    <property type="match status" value="1"/>
</dbReference>
<evidence type="ECO:0000313" key="5">
    <source>
        <dbReference type="EMBL" id="PVE57131.1"/>
    </source>
</evidence>
<dbReference type="AlphaFoldDB" id="A0AA92C6Z2"/>
<keyword evidence="2" id="KW-0238">DNA-binding</keyword>
<keyword evidence="3" id="KW-0804">Transcription</keyword>
<dbReference type="Pfam" id="PF01965">
    <property type="entry name" value="DJ-1_PfpI"/>
    <property type="match status" value="1"/>
</dbReference>
<dbReference type="InterPro" id="IPR018062">
    <property type="entry name" value="HTH_AraC-typ_CS"/>
</dbReference>
<evidence type="ECO:0000256" key="2">
    <source>
        <dbReference type="ARBA" id="ARBA00023125"/>
    </source>
</evidence>
<sequence>MTRRIEILAFPDVQLLDVAGPLQVFASTNDFHLHAGKPAPYQPVAVGADNPIVTSSALPIGTSPLPIGSEPIDTLIVPGGWGVYRACEDQALISWIAERSKLARRTASVCSGAFLLASTGLLDGRRAVTHWQRCGEFRKRFPKVRLDPDPIFIQDGNIWTSAGVTAGIDLALALVENDLGRDVALAVARQLVVFLKRPGGQSQFSAALTLQDEGGRFDGLHAWMMENITQDLSLGDLADKAGMSLRSFSRHYREQTGVTPAKALEKMRLETARRLLEQAQPVSRAARRAGFGSEETLRRLFQRRFGVSPQAYRERFMAVE</sequence>
<proteinExistence type="predicted"/>
<dbReference type="CDD" id="cd03137">
    <property type="entry name" value="GATase1_AraC_1"/>
    <property type="match status" value="1"/>
</dbReference>
<organism evidence="5 6">
    <name type="scientific">Rhizobium rhizogenes</name>
    <name type="common">Agrobacterium rhizogenes</name>
    <dbReference type="NCBI Taxonomy" id="359"/>
    <lineage>
        <taxon>Bacteria</taxon>
        <taxon>Pseudomonadati</taxon>
        <taxon>Pseudomonadota</taxon>
        <taxon>Alphaproteobacteria</taxon>
        <taxon>Hyphomicrobiales</taxon>
        <taxon>Rhizobiaceae</taxon>
        <taxon>Rhizobium/Agrobacterium group</taxon>
        <taxon>Rhizobium</taxon>
    </lineage>
</organism>
<dbReference type="InterPro" id="IPR002818">
    <property type="entry name" value="DJ-1/PfpI"/>
</dbReference>
<evidence type="ECO:0000313" key="6">
    <source>
        <dbReference type="Proteomes" id="UP000244335"/>
    </source>
</evidence>
<dbReference type="GO" id="GO:0043565">
    <property type="term" value="F:sequence-specific DNA binding"/>
    <property type="evidence" value="ECO:0007669"/>
    <property type="project" value="InterPro"/>
</dbReference>
<dbReference type="Gene3D" id="1.10.10.60">
    <property type="entry name" value="Homeodomain-like"/>
    <property type="match status" value="1"/>
</dbReference>
<dbReference type="RefSeq" id="WP_116491966.1">
    <property type="nucleotide sequence ID" value="NZ_QDFR01000001.1"/>
</dbReference>
<accession>A0AA92C6Z2</accession>
<name>A0AA92C6Z2_RHIRH</name>
<dbReference type="SMART" id="SM00342">
    <property type="entry name" value="HTH_ARAC"/>
    <property type="match status" value="1"/>
</dbReference>
<keyword evidence="1" id="KW-0805">Transcription regulation</keyword>
<dbReference type="Gene3D" id="3.40.50.880">
    <property type="match status" value="1"/>
</dbReference>
<dbReference type="Proteomes" id="UP000244335">
    <property type="component" value="Unassembled WGS sequence"/>
</dbReference>
<dbReference type="InterPro" id="IPR009057">
    <property type="entry name" value="Homeodomain-like_sf"/>
</dbReference>
<dbReference type="EMBL" id="QDFR01000001">
    <property type="protein sequence ID" value="PVE57131.1"/>
    <property type="molecule type" value="Genomic_DNA"/>
</dbReference>
<dbReference type="PANTHER" id="PTHR43130:SF3">
    <property type="entry name" value="HTH-TYPE TRANSCRIPTIONAL REGULATOR RV1931C"/>
    <property type="match status" value="1"/>
</dbReference>
<dbReference type="PROSITE" id="PS01124">
    <property type="entry name" value="HTH_ARAC_FAMILY_2"/>
    <property type="match status" value="1"/>
</dbReference>
<evidence type="ECO:0000259" key="4">
    <source>
        <dbReference type="PROSITE" id="PS01124"/>
    </source>
</evidence>
<dbReference type="PROSITE" id="PS00041">
    <property type="entry name" value="HTH_ARAC_FAMILY_1"/>
    <property type="match status" value="1"/>
</dbReference>
<dbReference type="GO" id="GO:0003700">
    <property type="term" value="F:DNA-binding transcription factor activity"/>
    <property type="evidence" value="ECO:0007669"/>
    <property type="project" value="InterPro"/>
</dbReference>
<dbReference type="SUPFAM" id="SSF46689">
    <property type="entry name" value="Homeodomain-like"/>
    <property type="match status" value="2"/>
</dbReference>
<dbReference type="InterPro" id="IPR018060">
    <property type="entry name" value="HTH_AraC"/>
</dbReference>
<comment type="caution">
    <text evidence="5">The sequence shown here is derived from an EMBL/GenBank/DDBJ whole genome shotgun (WGS) entry which is preliminary data.</text>
</comment>
<evidence type="ECO:0000256" key="3">
    <source>
        <dbReference type="ARBA" id="ARBA00023163"/>
    </source>
</evidence>
<dbReference type="Pfam" id="PF12833">
    <property type="entry name" value="HTH_18"/>
    <property type="match status" value="1"/>
</dbReference>
<dbReference type="InterPro" id="IPR029062">
    <property type="entry name" value="Class_I_gatase-like"/>
</dbReference>
<evidence type="ECO:0000256" key="1">
    <source>
        <dbReference type="ARBA" id="ARBA00023015"/>
    </source>
</evidence>
<feature type="domain" description="HTH araC/xylS-type" evidence="4">
    <location>
        <begin position="218"/>
        <end position="315"/>
    </location>
</feature>
<protein>
    <submittedName>
        <fullName evidence="5">AraC family transcriptional regulator</fullName>
    </submittedName>
</protein>
<gene>
    <name evidence="5" type="ORF">DC430_05225</name>
</gene>
<dbReference type="SUPFAM" id="SSF52317">
    <property type="entry name" value="Class I glutamine amidotransferase-like"/>
    <property type="match status" value="1"/>
</dbReference>
<reference evidence="5 6" key="1">
    <citation type="submission" date="2018-04" db="EMBL/GenBank/DDBJ databases">
        <authorList>
            <person name="Hagen T."/>
        </authorList>
    </citation>
    <scope>NUCLEOTIDE SEQUENCE [LARGE SCALE GENOMIC DNA]</scope>
    <source>
        <strain evidence="5 6">TPD7009</strain>
    </source>
</reference>